<dbReference type="EMBL" id="CAMKVN010001956">
    <property type="protein sequence ID" value="CAI2178964.1"/>
    <property type="molecule type" value="Genomic_DNA"/>
</dbReference>
<name>A0A9W4SRV0_9GLOM</name>
<comment type="caution">
    <text evidence="2">The sequence shown here is derived from an EMBL/GenBank/DDBJ whole genome shotgun (WGS) entry which is preliminary data.</text>
</comment>
<sequence>MRHWNLMWDIVWDKELQICLWELLDILLGNHSQSTLFRCSTFVIKSEQSQFAKNLESYWKGVIQECEIWVGLAEFTRKWHKKDNESDISSNSDEVNFEKVFEGEFFDGFHDREDDNGNSSDSKSLDSHSSRQRRTKTSTTSSTY</sequence>
<organism evidence="2 3">
    <name type="scientific">Funneliformis geosporum</name>
    <dbReference type="NCBI Taxonomy" id="1117311"/>
    <lineage>
        <taxon>Eukaryota</taxon>
        <taxon>Fungi</taxon>
        <taxon>Fungi incertae sedis</taxon>
        <taxon>Mucoromycota</taxon>
        <taxon>Glomeromycotina</taxon>
        <taxon>Glomeromycetes</taxon>
        <taxon>Glomerales</taxon>
        <taxon>Glomeraceae</taxon>
        <taxon>Funneliformis</taxon>
    </lineage>
</organism>
<protein>
    <submittedName>
        <fullName evidence="2">19821_t:CDS:1</fullName>
    </submittedName>
</protein>
<accession>A0A9W4SRV0</accession>
<keyword evidence="3" id="KW-1185">Reference proteome</keyword>
<gene>
    <name evidence="2" type="ORF">FWILDA_LOCUS8851</name>
</gene>
<feature type="region of interest" description="Disordered" evidence="1">
    <location>
        <begin position="108"/>
        <end position="144"/>
    </location>
</feature>
<proteinExistence type="predicted"/>
<reference evidence="2" key="1">
    <citation type="submission" date="2022-08" db="EMBL/GenBank/DDBJ databases">
        <authorList>
            <person name="Kallberg Y."/>
            <person name="Tangrot J."/>
            <person name="Rosling A."/>
        </authorList>
    </citation>
    <scope>NUCLEOTIDE SEQUENCE</scope>
    <source>
        <strain evidence="2">Wild A</strain>
    </source>
</reference>
<dbReference type="Proteomes" id="UP001153678">
    <property type="component" value="Unassembled WGS sequence"/>
</dbReference>
<dbReference type="AlphaFoldDB" id="A0A9W4SRV0"/>
<evidence type="ECO:0000313" key="3">
    <source>
        <dbReference type="Proteomes" id="UP001153678"/>
    </source>
</evidence>
<evidence type="ECO:0000313" key="2">
    <source>
        <dbReference type="EMBL" id="CAI2178964.1"/>
    </source>
</evidence>
<evidence type="ECO:0000256" key="1">
    <source>
        <dbReference type="SAM" id="MobiDB-lite"/>
    </source>
</evidence>